<gene>
    <name evidence="3" type="ORF">NSCI0253_LOCUS13582</name>
</gene>
<reference evidence="3" key="1">
    <citation type="submission" date="2021-01" db="EMBL/GenBank/DDBJ databases">
        <authorList>
            <person name="Corre E."/>
            <person name="Pelletier E."/>
            <person name="Niang G."/>
            <person name="Scheremetjew M."/>
            <person name="Finn R."/>
            <person name="Kale V."/>
            <person name="Holt S."/>
            <person name="Cochrane G."/>
            <person name="Meng A."/>
            <person name="Brown T."/>
            <person name="Cohen L."/>
        </authorList>
    </citation>
    <scope>NUCLEOTIDE SEQUENCE</scope>
</reference>
<evidence type="ECO:0000256" key="2">
    <source>
        <dbReference type="SAM" id="Phobius"/>
    </source>
</evidence>
<keyword evidence="2" id="KW-0812">Transmembrane</keyword>
<feature type="compositionally biased region" description="Low complexity" evidence="1">
    <location>
        <begin position="1"/>
        <end position="16"/>
    </location>
</feature>
<proteinExistence type="predicted"/>
<name>A0A7S1A126_NOCSC</name>
<evidence type="ECO:0000313" key="3">
    <source>
        <dbReference type="EMBL" id="CAD8839234.1"/>
    </source>
</evidence>
<sequence length="108" mass="12174">MAEAAAAQPAAAAPPEVTDGKDKEKATDDGLDWRTFVHMFFDALAVLGRTLVAILGGLKWVLKRVVYPCKEWFFWFIDILVNWYSPFRKRHGHGTGADVPSFTPDFQF</sequence>
<dbReference type="AlphaFoldDB" id="A0A7S1A126"/>
<protein>
    <submittedName>
        <fullName evidence="3">Uncharacterized protein</fullName>
    </submittedName>
</protein>
<evidence type="ECO:0000256" key="1">
    <source>
        <dbReference type="SAM" id="MobiDB-lite"/>
    </source>
</evidence>
<dbReference type="EMBL" id="HBFQ01019394">
    <property type="protein sequence ID" value="CAD8839234.1"/>
    <property type="molecule type" value="Transcribed_RNA"/>
</dbReference>
<feature type="region of interest" description="Disordered" evidence="1">
    <location>
        <begin position="1"/>
        <end position="26"/>
    </location>
</feature>
<keyword evidence="2" id="KW-1133">Transmembrane helix</keyword>
<keyword evidence="2" id="KW-0472">Membrane</keyword>
<feature type="transmembrane region" description="Helical" evidence="2">
    <location>
        <begin position="39"/>
        <end position="62"/>
    </location>
</feature>
<organism evidence="3">
    <name type="scientific">Noctiluca scintillans</name>
    <name type="common">Sea sparkle</name>
    <name type="synonym">Red tide dinoflagellate</name>
    <dbReference type="NCBI Taxonomy" id="2966"/>
    <lineage>
        <taxon>Eukaryota</taxon>
        <taxon>Sar</taxon>
        <taxon>Alveolata</taxon>
        <taxon>Dinophyceae</taxon>
        <taxon>Noctilucales</taxon>
        <taxon>Noctilucaceae</taxon>
        <taxon>Noctiluca</taxon>
    </lineage>
</organism>
<accession>A0A7S1A126</accession>